<keyword evidence="2" id="KW-1185">Reference proteome</keyword>
<proteinExistence type="predicted"/>
<reference evidence="1" key="1">
    <citation type="submission" date="2020-08" db="EMBL/GenBank/DDBJ databases">
        <title>Multicomponent nature underlies the extraordinary mechanical properties of spider dragline silk.</title>
        <authorList>
            <person name="Kono N."/>
            <person name="Nakamura H."/>
            <person name="Mori M."/>
            <person name="Yoshida Y."/>
            <person name="Ohtoshi R."/>
            <person name="Malay A.D."/>
            <person name="Moran D.A.P."/>
            <person name="Tomita M."/>
            <person name="Numata K."/>
            <person name="Arakawa K."/>
        </authorList>
    </citation>
    <scope>NUCLEOTIDE SEQUENCE</scope>
</reference>
<comment type="caution">
    <text evidence="1">The sequence shown here is derived from an EMBL/GenBank/DDBJ whole genome shotgun (WGS) entry which is preliminary data.</text>
</comment>
<evidence type="ECO:0000313" key="1">
    <source>
        <dbReference type="EMBL" id="GFX95011.1"/>
    </source>
</evidence>
<gene>
    <name evidence="1" type="primary">AVEN_44882_1</name>
    <name evidence="1" type="ORF">TNCV_3046431</name>
</gene>
<sequence length="132" mass="15091">MGDILYLKAFAYNISTLRTEDCNPKHNFCDHGTPKQMYMLFQNDVTKDSDFHGSNLNVHICSVTLHNPPPNAQSCTTDKVRFNDVLLVVTATWRSPYEIPAKIRLQAKPRPIGKYYTSPLLWRPKCMFSTPG</sequence>
<organism evidence="1 2">
    <name type="scientific">Trichonephila clavipes</name>
    <name type="common">Golden silk orbweaver</name>
    <name type="synonym">Nephila clavipes</name>
    <dbReference type="NCBI Taxonomy" id="2585209"/>
    <lineage>
        <taxon>Eukaryota</taxon>
        <taxon>Metazoa</taxon>
        <taxon>Ecdysozoa</taxon>
        <taxon>Arthropoda</taxon>
        <taxon>Chelicerata</taxon>
        <taxon>Arachnida</taxon>
        <taxon>Araneae</taxon>
        <taxon>Araneomorphae</taxon>
        <taxon>Entelegynae</taxon>
        <taxon>Araneoidea</taxon>
        <taxon>Nephilidae</taxon>
        <taxon>Trichonephila</taxon>
    </lineage>
</organism>
<dbReference type="EMBL" id="BMAU01021182">
    <property type="protein sequence ID" value="GFX95011.1"/>
    <property type="molecule type" value="Genomic_DNA"/>
</dbReference>
<name>A0A8X6UW43_TRICX</name>
<accession>A0A8X6UW43</accession>
<dbReference type="Proteomes" id="UP000887159">
    <property type="component" value="Unassembled WGS sequence"/>
</dbReference>
<protein>
    <submittedName>
        <fullName evidence="1">Uncharacterized protein</fullName>
    </submittedName>
</protein>
<dbReference type="AlphaFoldDB" id="A0A8X6UW43"/>
<evidence type="ECO:0000313" key="2">
    <source>
        <dbReference type="Proteomes" id="UP000887159"/>
    </source>
</evidence>